<protein>
    <submittedName>
        <fullName evidence="1">CopG family transcriptional regulator</fullName>
    </submittedName>
</protein>
<sequence>MGLKRTTVMVEESDLETIKAAAKREGRAEAEYIREAIHLAALNAQSWTEQEWDIPVFDFGREVTQAEIDTSIRESISNS</sequence>
<organism evidence="1 2">
    <name type="scientific">Nesterenkonia sedimenti</name>
    <dbReference type="NCBI Taxonomy" id="1463632"/>
    <lineage>
        <taxon>Bacteria</taxon>
        <taxon>Bacillati</taxon>
        <taxon>Actinomycetota</taxon>
        <taxon>Actinomycetes</taxon>
        <taxon>Micrococcales</taxon>
        <taxon>Micrococcaceae</taxon>
        <taxon>Nesterenkonia</taxon>
    </lineage>
</organism>
<dbReference type="EMBL" id="JABAHY010000010">
    <property type="protein sequence ID" value="NLS10493.1"/>
    <property type="molecule type" value="Genomic_DNA"/>
</dbReference>
<comment type="caution">
    <text evidence="1">The sequence shown here is derived from an EMBL/GenBank/DDBJ whole genome shotgun (WGS) entry which is preliminary data.</text>
</comment>
<evidence type="ECO:0000313" key="1">
    <source>
        <dbReference type="EMBL" id="NLS10493.1"/>
    </source>
</evidence>
<keyword evidence="2" id="KW-1185">Reference proteome</keyword>
<evidence type="ECO:0000313" key="2">
    <source>
        <dbReference type="Proteomes" id="UP000523139"/>
    </source>
</evidence>
<name>A0A7X8YE62_9MICC</name>
<gene>
    <name evidence="1" type="ORF">HGQ17_10925</name>
</gene>
<proteinExistence type="predicted"/>
<accession>A0A7X8YE62</accession>
<reference evidence="1 2" key="1">
    <citation type="submission" date="2020-04" db="EMBL/GenBank/DDBJ databases">
        <title>Nesterenkonia sp. nov., isolated from marine sediment.</title>
        <authorList>
            <person name="Zhang G."/>
        </authorList>
    </citation>
    <scope>NUCLEOTIDE SEQUENCE [LARGE SCALE GENOMIC DNA]</scope>
    <source>
        <strain evidence="1 2">MY13</strain>
    </source>
</reference>
<dbReference type="Proteomes" id="UP000523139">
    <property type="component" value="Unassembled WGS sequence"/>
</dbReference>
<dbReference type="AlphaFoldDB" id="A0A7X8YE62"/>
<dbReference type="RefSeq" id="WP_168887974.1">
    <property type="nucleotide sequence ID" value="NZ_JABAHY010000010.1"/>
</dbReference>